<protein>
    <submittedName>
        <fullName evidence="3">Uncharacterized protein</fullName>
    </submittedName>
</protein>
<comment type="caution">
    <text evidence="3">The sequence shown here is derived from an EMBL/GenBank/DDBJ whole genome shotgun (WGS) entry which is preliminary data.</text>
</comment>
<dbReference type="Proteomes" id="UP000825729">
    <property type="component" value="Unassembled WGS sequence"/>
</dbReference>
<evidence type="ECO:0000313" key="4">
    <source>
        <dbReference type="Proteomes" id="UP000825729"/>
    </source>
</evidence>
<evidence type="ECO:0000256" key="2">
    <source>
        <dbReference type="SAM" id="Phobius"/>
    </source>
</evidence>
<keyword evidence="2" id="KW-0472">Membrane</keyword>
<dbReference type="AlphaFoldDB" id="A0AAV7EXS2"/>
<keyword evidence="4" id="KW-1185">Reference proteome</keyword>
<feature type="compositionally biased region" description="Basic and acidic residues" evidence="1">
    <location>
        <begin position="102"/>
        <end position="115"/>
    </location>
</feature>
<organism evidence="3 4">
    <name type="scientific">Aristolochia fimbriata</name>
    <name type="common">White veined hardy Dutchman's pipe vine</name>
    <dbReference type="NCBI Taxonomy" id="158543"/>
    <lineage>
        <taxon>Eukaryota</taxon>
        <taxon>Viridiplantae</taxon>
        <taxon>Streptophyta</taxon>
        <taxon>Embryophyta</taxon>
        <taxon>Tracheophyta</taxon>
        <taxon>Spermatophyta</taxon>
        <taxon>Magnoliopsida</taxon>
        <taxon>Magnoliidae</taxon>
        <taxon>Piperales</taxon>
        <taxon>Aristolochiaceae</taxon>
        <taxon>Aristolochia</taxon>
    </lineage>
</organism>
<name>A0AAV7EXS2_ARIFI</name>
<proteinExistence type="predicted"/>
<gene>
    <name evidence="3" type="ORF">H6P81_006248</name>
</gene>
<dbReference type="EMBL" id="JAINDJ010000003">
    <property type="protein sequence ID" value="KAG9453344.1"/>
    <property type="molecule type" value="Genomic_DNA"/>
</dbReference>
<evidence type="ECO:0000256" key="1">
    <source>
        <dbReference type="SAM" id="MobiDB-lite"/>
    </source>
</evidence>
<keyword evidence="2" id="KW-1133">Transmembrane helix</keyword>
<feature type="transmembrane region" description="Helical" evidence="2">
    <location>
        <begin position="6"/>
        <end position="22"/>
    </location>
</feature>
<evidence type="ECO:0000313" key="3">
    <source>
        <dbReference type="EMBL" id="KAG9453344.1"/>
    </source>
</evidence>
<sequence length="183" mass="20499">MGFTAVIAFTVLFFLFCGFFLNQHDIPREPHPELPGFAPPSANARHNTSLPTCTTDRVRAENPPRRVLPVQNQVNDWHHRPRPLPHQVPDAETGPERRHRPHPDETHRRRLPDEGFHERVVDGALQGGEPCHGAYLRPSPTLAVDRQEGLIDRNLPPVDQYQLEQDEVLIGELAVGGAPAPGL</sequence>
<feature type="region of interest" description="Disordered" evidence="1">
    <location>
        <begin position="76"/>
        <end position="115"/>
    </location>
</feature>
<reference evidence="3 4" key="1">
    <citation type="submission" date="2021-07" db="EMBL/GenBank/DDBJ databases">
        <title>The Aristolochia fimbriata genome: insights into angiosperm evolution, floral development and chemical biosynthesis.</title>
        <authorList>
            <person name="Jiao Y."/>
        </authorList>
    </citation>
    <scope>NUCLEOTIDE SEQUENCE [LARGE SCALE GENOMIC DNA]</scope>
    <source>
        <strain evidence="3">IBCAS-2021</strain>
        <tissue evidence="3">Leaf</tissue>
    </source>
</reference>
<keyword evidence="2" id="KW-0812">Transmembrane</keyword>
<accession>A0AAV7EXS2</accession>